<sequence>MRSASQLLFASIVVTIIHSLPVESISCTTCRSNNPACETGAIAPTACPPEQTRCFISHVYIDGGVQRGTFRGCTHQPLSAEGCNSLRHPTLTGVVCTNICDWEGCNSHVIALT</sequence>
<evidence type="ECO:0000313" key="3">
    <source>
        <dbReference type="EMBL" id="CAL1540422.1"/>
    </source>
</evidence>
<dbReference type="CDD" id="cd00117">
    <property type="entry name" value="TFP"/>
    <property type="match status" value="1"/>
</dbReference>
<feature type="chain" id="PRO_5043629126" description="UPAR/Ly6 domain-containing protein" evidence="1">
    <location>
        <begin position="20"/>
        <end position="113"/>
    </location>
</feature>
<dbReference type="SUPFAM" id="SSF57302">
    <property type="entry name" value="Snake toxin-like"/>
    <property type="match status" value="1"/>
</dbReference>
<evidence type="ECO:0000256" key="1">
    <source>
        <dbReference type="SAM" id="SignalP"/>
    </source>
</evidence>
<evidence type="ECO:0000313" key="4">
    <source>
        <dbReference type="Proteomes" id="UP001497497"/>
    </source>
</evidence>
<dbReference type="EMBL" id="CAXITT010000381">
    <property type="protein sequence ID" value="CAL1540422.1"/>
    <property type="molecule type" value="Genomic_DNA"/>
</dbReference>
<comment type="caution">
    <text evidence="3">The sequence shown here is derived from an EMBL/GenBank/DDBJ whole genome shotgun (WGS) entry which is preliminary data.</text>
</comment>
<keyword evidence="4" id="KW-1185">Reference proteome</keyword>
<dbReference type="Pfam" id="PF00021">
    <property type="entry name" value="UPAR_LY6"/>
    <property type="match status" value="1"/>
</dbReference>
<feature type="domain" description="UPAR/Ly6" evidence="2">
    <location>
        <begin position="24"/>
        <end position="107"/>
    </location>
</feature>
<reference evidence="3 4" key="1">
    <citation type="submission" date="2024-04" db="EMBL/GenBank/DDBJ databases">
        <authorList>
            <consortium name="Genoscope - CEA"/>
            <person name="William W."/>
        </authorList>
    </citation>
    <scope>NUCLEOTIDE SEQUENCE [LARGE SCALE GENOMIC DNA]</scope>
</reference>
<name>A0AAV2I7F7_LYMST</name>
<dbReference type="AlphaFoldDB" id="A0AAV2I7F7"/>
<dbReference type="Gene3D" id="2.10.60.10">
    <property type="entry name" value="CD59"/>
    <property type="match status" value="1"/>
</dbReference>
<organism evidence="3 4">
    <name type="scientific">Lymnaea stagnalis</name>
    <name type="common">Great pond snail</name>
    <name type="synonym">Helix stagnalis</name>
    <dbReference type="NCBI Taxonomy" id="6523"/>
    <lineage>
        <taxon>Eukaryota</taxon>
        <taxon>Metazoa</taxon>
        <taxon>Spiralia</taxon>
        <taxon>Lophotrochozoa</taxon>
        <taxon>Mollusca</taxon>
        <taxon>Gastropoda</taxon>
        <taxon>Heterobranchia</taxon>
        <taxon>Euthyneura</taxon>
        <taxon>Panpulmonata</taxon>
        <taxon>Hygrophila</taxon>
        <taxon>Lymnaeoidea</taxon>
        <taxon>Lymnaeidae</taxon>
        <taxon>Lymnaea</taxon>
    </lineage>
</organism>
<accession>A0AAV2I7F7</accession>
<gene>
    <name evidence="3" type="ORF">GSLYS_00014071001</name>
</gene>
<evidence type="ECO:0000259" key="2">
    <source>
        <dbReference type="Pfam" id="PF00021"/>
    </source>
</evidence>
<protein>
    <recommendedName>
        <fullName evidence="2">UPAR/Ly6 domain-containing protein</fullName>
    </recommendedName>
</protein>
<feature type="signal peptide" evidence="1">
    <location>
        <begin position="1"/>
        <end position="19"/>
    </location>
</feature>
<proteinExistence type="predicted"/>
<keyword evidence="1" id="KW-0732">Signal</keyword>
<dbReference type="InterPro" id="IPR045860">
    <property type="entry name" value="Snake_toxin-like_sf"/>
</dbReference>
<dbReference type="Proteomes" id="UP001497497">
    <property type="component" value="Unassembled WGS sequence"/>
</dbReference>
<dbReference type="InterPro" id="IPR016054">
    <property type="entry name" value="LY6_UPA_recep-like"/>
</dbReference>